<name>A0A438NK36_EXOME</name>
<evidence type="ECO:0008006" key="6">
    <source>
        <dbReference type="Google" id="ProtNLM"/>
    </source>
</evidence>
<dbReference type="GO" id="GO:0005737">
    <property type="term" value="C:cytoplasm"/>
    <property type="evidence" value="ECO:0007669"/>
    <property type="project" value="TreeGrafter"/>
</dbReference>
<evidence type="ECO:0000256" key="2">
    <source>
        <dbReference type="ARBA" id="ARBA00022857"/>
    </source>
</evidence>
<dbReference type="GO" id="GO:0016491">
    <property type="term" value="F:oxidoreductase activity"/>
    <property type="evidence" value="ECO:0007669"/>
    <property type="project" value="UniProtKB-KW"/>
</dbReference>
<dbReference type="Gene3D" id="3.40.50.720">
    <property type="entry name" value="NAD(P)-binding Rossmann-like Domain"/>
    <property type="match status" value="1"/>
</dbReference>
<dbReference type="EMBL" id="NAJM01000001">
    <property type="protein sequence ID" value="RVX76084.1"/>
    <property type="molecule type" value="Genomic_DNA"/>
</dbReference>
<organism evidence="4 5">
    <name type="scientific">Exophiala mesophila</name>
    <name type="common">Black yeast-like fungus</name>
    <dbReference type="NCBI Taxonomy" id="212818"/>
    <lineage>
        <taxon>Eukaryota</taxon>
        <taxon>Fungi</taxon>
        <taxon>Dikarya</taxon>
        <taxon>Ascomycota</taxon>
        <taxon>Pezizomycotina</taxon>
        <taxon>Eurotiomycetes</taxon>
        <taxon>Chaetothyriomycetidae</taxon>
        <taxon>Chaetothyriales</taxon>
        <taxon>Herpotrichiellaceae</taxon>
        <taxon>Exophiala</taxon>
    </lineage>
</organism>
<keyword evidence="2" id="KW-0521">NADP</keyword>
<dbReference type="PANTHER" id="PTHR43544:SF7">
    <property type="entry name" value="NADB-LER2"/>
    <property type="match status" value="1"/>
</dbReference>
<proteinExistence type="inferred from homology"/>
<evidence type="ECO:0000313" key="5">
    <source>
        <dbReference type="Proteomes" id="UP000288859"/>
    </source>
</evidence>
<gene>
    <name evidence="4" type="ORF">B0A52_00441</name>
</gene>
<comment type="similarity">
    <text evidence="1">Belongs to the short-chain dehydrogenases/reductases (SDR) family.</text>
</comment>
<protein>
    <recommendedName>
        <fullName evidence="6">Norsolorinic acid ketoreductase</fullName>
    </recommendedName>
</protein>
<keyword evidence="3" id="KW-0560">Oxidoreductase</keyword>
<accession>A0A438NK36</accession>
<dbReference type="OrthoDB" id="4108231at2759"/>
<dbReference type="Proteomes" id="UP000288859">
    <property type="component" value="Unassembled WGS sequence"/>
</dbReference>
<dbReference type="PRINTS" id="PR00081">
    <property type="entry name" value="GDHRDH"/>
</dbReference>
<evidence type="ECO:0000256" key="1">
    <source>
        <dbReference type="ARBA" id="ARBA00006484"/>
    </source>
</evidence>
<dbReference type="InterPro" id="IPR002347">
    <property type="entry name" value="SDR_fam"/>
</dbReference>
<dbReference type="InterPro" id="IPR051468">
    <property type="entry name" value="Fungal_SecMetab_SDRs"/>
</dbReference>
<reference evidence="4 5" key="1">
    <citation type="submission" date="2017-03" db="EMBL/GenBank/DDBJ databases">
        <title>Genomes of endolithic fungi from Antarctica.</title>
        <authorList>
            <person name="Coleine C."/>
            <person name="Masonjones S."/>
            <person name="Stajich J.E."/>
        </authorList>
    </citation>
    <scope>NUCLEOTIDE SEQUENCE [LARGE SCALE GENOMIC DNA]</scope>
    <source>
        <strain evidence="4 5">CCFEE 6314</strain>
    </source>
</reference>
<evidence type="ECO:0000313" key="4">
    <source>
        <dbReference type="EMBL" id="RVX76084.1"/>
    </source>
</evidence>
<comment type="caution">
    <text evidence="4">The sequence shown here is derived from an EMBL/GenBank/DDBJ whole genome shotgun (WGS) entry which is preliminary data.</text>
</comment>
<dbReference type="SUPFAM" id="SSF51735">
    <property type="entry name" value="NAD(P)-binding Rossmann-fold domains"/>
    <property type="match status" value="1"/>
</dbReference>
<dbReference type="VEuPathDB" id="FungiDB:PV10_01577"/>
<dbReference type="PANTHER" id="PTHR43544">
    <property type="entry name" value="SHORT-CHAIN DEHYDROGENASE/REDUCTASE"/>
    <property type="match status" value="1"/>
</dbReference>
<dbReference type="InterPro" id="IPR036291">
    <property type="entry name" value="NAD(P)-bd_dom_sf"/>
</dbReference>
<dbReference type="AlphaFoldDB" id="A0A438NK36"/>
<dbReference type="CDD" id="cd05325">
    <property type="entry name" value="carb_red_sniffer_like_SDR_c"/>
    <property type="match status" value="1"/>
</dbReference>
<dbReference type="Pfam" id="PF00106">
    <property type="entry name" value="adh_short"/>
    <property type="match status" value="1"/>
</dbReference>
<sequence>MASSTNILISGVNRGLGKEFVKQYLARPNHIVVGTVRDIKSADALDLLNLPTAQGTKLVLVKIESTSTSDAFEAAKELQQTHGIWKLDVVIANAGTVGQQGPMESINPQNVAEVYMVNSVGPTFLFLAFKPLLDRAESPKWMAISSAVASIQDFQKYAFFKMYPYNASKAALNHFTKTIHVDFPNIVAFSVSPGFLETDMGRGAVKAYGLEEPQFEDLTLSVKGLIGMVDNATKEKYSGQFINFNGDVIPW</sequence>
<evidence type="ECO:0000256" key="3">
    <source>
        <dbReference type="ARBA" id="ARBA00023002"/>
    </source>
</evidence>